<dbReference type="RefSeq" id="XP_022255821.1">
    <property type="nucleotide sequence ID" value="XM_022400113.1"/>
</dbReference>
<feature type="domain" description="ELP1 alpha-solenoid" evidence="1">
    <location>
        <begin position="1"/>
        <end position="92"/>
    </location>
</feature>
<protein>
    <submittedName>
        <fullName evidence="3">Elongator complex protein 1</fullName>
    </submittedName>
</protein>
<dbReference type="PANTHER" id="PTHR12747:SF0">
    <property type="entry name" value="ELONGATOR COMPLEX PROTEIN 1"/>
    <property type="match status" value="1"/>
</dbReference>
<evidence type="ECO:0000259" key="1">
    <source>
        <dbReference type="Pfam" id="PF23925"/>
    </source>
</evidence>
<dbReference type="InterPro" id="IPR056167">
    <property type="entry name" value="A-sol_ELP1"/>
</dbReference>
<dbReference type="GeneID" id="111088891"/>
<evidence type="ECO:0000313" key="2">
    <source>
        <dbReference type="Proteomes" id="UP000694941"/>
    </source>
</evidence>
<dbReference type="Pfam" id="PF23925">
    <property type="entry name" value="A-sol_ELP1"/>
    <property type="match status" value="1"/>
</dbReference>
<sequence length="102" mass="12018">MMRKHRIDTNLLYDHNPQVFLENTWMFVEQIDDISRINLFLMDLKEDDITKTMYSSAYHHKEQANYIPPSGNKVNIVCDAVRLALEKAESNCCAWQTLLKLQ</sequence>
<dbReference type="Proteomes" id="UP000694941">
    <property type="component" value="Unplaced"/>
</dbReference>
<accession>A0ABM1TIW5</accession>
<keyword evidence="2" id="KW-1185">Reference proteome</keyword>
<dbReference type="InterPro" id="IPR006849">
    <property type="entry name" value="Elp1"/>
</dbReference>
<gene>
    <name evidence="3" type="primary">LOC111088891</name>
</gene>
<dbReference type="PANTHER" id="PTHR12747">
    <property type="entry name" value="ELONGATOR COMPLEX PROTEIN 1"/>
    <property type="match status" value="1"/>
</dbReference>
<evidence type="ECO:0000313" key="3">
    <source>
        <dbReference type="RefSeq" id="XP_022255821.1"/>
    </source>
</evidence>
<reference evidence="3" key="1">
    <citation type="submission" date="2025-08" db="UniProtKB">
        <authorList>
            <consortium name="RefSeq"/>
        </authorList>
    </citation>
    <scope>IDENTIFICATION</scope>
    <source>
        <tissue evidence="3">Muscle</tissue>
    </source>
</reference>
<proteinExistence type="predicted"/>
<name>A0ABM1TIW5_LIMPO</name>
<organism evidence="2 3">
    <name type="scientific">Limulus polyphemus</name>
    <name type="common">Atlantic horseshoe crab</name>
    <dbReference type="NCBI Taxonomy" id="6850"/>
    <lineage>
        <taxon>Eukaryota</taxon>
        <taxon>Metazoa</taxon>
        <taxon>Ecdysozoa</taxon>
        <taxon>Arthropoda</taxon>
        <taxon>Chelicerata</taxon>
        <taxon>Merostomata</taxon>
        <taxon>Xiphosura</taxon>
        <taxon>Limulidae</taxon>
        <taxon>Limulus</taxon>
    </lineage>
</organism>